<dbReference type="GO" id="GO:0016491">
    <property type="term" value="F:oxidoreductase activity"/>
    <property type="evidence" value="ECO:0007669"/>
    <property type="project" value="UniProtKB-KW"/>
</dbReference>
<evidence type="ECO:0000256" key="1">
    <source>
        <dbReference type="ARBA" id="ARBA00022485"/>
    </source>
</evidence>
<protein>
    <submittedName>
        <fullName evidence="9">Nitrite/sulfite reductase</fullName>
    </submittedName>
</protein>
<reference evidence="9" key="1">
    <citation type="submission" date="2020-10" db="EMBL/GenBank/DDBJ databases">
        <authorList>
            <person name="Gilroy R."/>
        </authorList>
    </citation>
    <scope>NUCLEOTIDE SEQUENCE</scope>
    <source>
        <strain evidence="9">ChiW13-3771</strain>
    </source>
</reference>
<dbReference type="GO" id="GO:0046872">
    <property type="term" value="F:metal ion binding"/>
    <property type="evidence" value="ECO:0007669"/>
    <property type="project" value="UniProtKB-KW"/>
</dbReference>
<dbReference type="Pfam" id="PF01077">
    <property type="entry name" value="NIR_SIR"/>
    <property type="match status" value="1"/>
</dbReference>
<dbReference type="InterPro" id="IPR036136">
    <property type="entry name" value="Nit/Sulf_reduc_fer-like_dom_sf"/>
</dbReference>
<gene>
    <name evidence="9" type="ORF">IAC96_12410</name>
</gene>
<dbReference type="InterPro" id="IPR006067">
    <property type="entry name" value="NO2/SO3_Rdtase_4Fe4S_dom"/>
</dbReference>
<dbReference type="GO" id="GO:0051539">
    <property type="term" value="F:4 iron, 4 sulfur cluster binding"/>
    <property type="evidence" value="ECO:0007669"/>
    <property type="project" value="UniProtKB-KW"/>
</dbReference>
<dbReference type="EMBL" id="DVHN01000174">
    <property type="protein sequence ID" value="HIR89739.1"/>
    <property type="molecule type" value="Genomic_DNA"/>
</dbReference>
<proteinExistence type="predicted"/>
<name>A0A9D1EG82_9FIRM</name>
<keyword evidence="3" id="KW-0479">Metal-binding</keyword>
<dbReference type="Pfam" id="PF03460">
    <property type="entry name" value="NIR_SIR_ferr"/>
    <property type="match status" value="2"/>
</dbReference>
<dbReference type="AlphaFoldDB" id="A0A9D1EG82"/>
<dbReference type="Gene3D" id="3.30.413.10">
    <property type="entry name" value="Sulfite Reductase Hemoprotein, domain 1"/>
    <property type="match status" value="2"/>
</dbReference>
<evidence type="ECO:0000313" key="10">
    <source>
        <dbReference type="Proteomes" id="UP000824201"/>
    </source>
</evidence>
<evidence type="ECO:0000256" key="5">
    <source>
        <dbReference type="ARBA" id="ARBA00023004"/>
    </source>
</evidence>
<keyword evidence="1" id="KW-0004">4Fe-4S</keyword>
<dbReference type="InterPro" id="IPR005117">
    <property type="entry name" value="NiRdtase/SiRdtase_haem-b_fer"/>
</dbReference>
<dbReference type="InterPro" id="IPR051329">
    <property type="entry name" value="NIR_SIR_4Fe-4S"/>
</dbReference>
<dbReference type="GO" id="GO:0020037">
    <property type="term" value="F:heme binding"/>
    <property type="evidence" value="ECO:0007669"/>
    <property type="project" value="InterPro"/>
</dbReference>
<sequence>MNQFIDLFRQDMNIFYEKTKAFYNGEITKAEYKGISGGFGSYAERDGKANMLRLRLPGGRISKDTLAFILQQVEDHQLDTIKLTTCETIQLHHLEPDTLFDIASKALDFGIICRGGGGDFPRNVIVSPLTGVQKDEYFDVMPYVLAASDYLLSFIHGPKLPRKLKVAFSNSPENVPHATFRDLGFTANKDGSFDVYCAGGLGNNPKFGVRVAERIAGEDILYYIHAMVDLFIEHGNYQNRGRARSRYLQDTLGKEGLIKAFQEKLSIAKQDPSLKLSVSPIPVNKTGNGTISNDRVIAQKQEGLFAVSYQPIGGLISPQTLKAISDIIQDMEDVELRISPFEEIYIINLTADEAQKVLDVTKDGAATPLEHSVACIGASICQQGVRDSQSLLRECIAAANASNLPANAFPQIHISGCPSSCGTHQTGLIGFHGGVKLIDKVPHPAFTLHVNGCDKQGLERMGTQLGVILQSKIPAFLLDLAQAAADADMNFVSWFNSHKDDFDAITKKYLI</sequence>
<dbReference type="SUPFAM" id="SSF56014">
    <property type="entry name" value="Nitrite and sulphite reductase 4Fe-4S domain-like"/>
    <property type="match status" value="2"/>
</dbReference>
<keyword evidence="4" id="KW-0560">Oxidoreductase</keyword>
<feature type="domain" description="Nitrite/Sulfite reductase ferredoxin-like" evidence="8">
    <location>
        <begin position="43"/>
        <end position="103"/>
    </location>
</feature>
<evidence type="ECO:0000256" key="6">
    <source>
        <dbReference type="ARBA" id="ARBA00023014"/>
    </source>
</evidence>
<keyword evidence="6" id="KW-0411">Iron-sulfur</keyword>
<evidence type="ECO:0000256" key="4">
    <source>
        <dbReference type="ARBA" id="ARBA00023002"/>
    </source>
</evidence>
<dbReference type="InterPro" id="IPR045854">
    <property type="entry name" value="NO2/SO3_Rdtase_4Fe4S_sf"/>
</dbReference>
<dbReference type="PANTHER" id="PTHR32439:SF9">
    <property type="entry name" value="BLR3264 PROTEIN"/>
    <property type="match status" value="1"/>
</dbReference>
<evidence type="ECO:0000259" key="7">
    <source>
        <dbReference type="Pfam" id="PF01077"/>
    </source>
</evidence>
<dbReference type="Gene3D" id="3.90.480.10">
    <property type="entry name" value="Sulfite Reductase Hemoprotein,Domain 2"/>
    <property type="match status" value="1"/>
</dbReference>
<reference evidence="9" key="2">
    <citation type="journal article" date="2021" name="PeerJ">
        <title>Extensive microbial diversity within the chicken gut microbiome revealed by metagenomics and culture.</title>
        <authorList>
            <person name="Gilroy R."/>
            <person name="Ravi A."/>
            <person name="Getino M."/>
            <person name="Pursley I."/>
            <person name="Horton D.L."/>
            <person name="Alikhan N.F."/>
            <person name="Baker D."/>
            <person name="Gharbi K."/>
            <person name="Hall N."/>
            <person name="Watson M."/>
            <person name="Adriaenssens E.M."/>
            <person name="Foster-Nyarko E."/>
            <person name="Jarju S."/>
            <person name="Secka A."/>
            <person name="Antonio M."/>
            <person name="Oren A."/>
            <person name="Chaudhuri R.R."/>
            <person name="La Ragione R."/>
            <person name="Hildebrand F."/>
            <person name="Pallen M.J."/>
        </authorList>
    </citation>
    <scope>NUCLEOTIDE SEQUENCE</scope>
    <source>
        <strain evidence="9">ChiW13-3771</strain>
    </source>
</reference>
<keyword evidence="5" id="KW-0408">Iron</keyword>
<keyword evidence="2" id="KW-0349">Heme</keyword>
<dbReference type="PANTHER" id="PTHR32439">
    <property type="entry name" value="FERREDOXIN--NITRITE REDUCTASE, CHLOROPLASTIC"/>
    <property type="match status" value="1"/>
</dbReference>
<evidence type="ECO:0000313" key="9">
    <source>
        <dbReference type="EMBL" id="HIR89739.1"/>
    </source>
</evidence>
<evidence type="ECO:0000256" key="2">
    <source>
        <dbReference type="ARBA" id="ARBA00022617"/>
    </source>
</evidence>
<accession>A0A9D1EG82</accession>
<feature type="domain" description="Nitrite/sulphite reductase 4Fe-4S" evidence="7">
    <location>
        <begin position="118"/>
        <end position="266"/>
    </location>
</feature>
<evidence type="ECO:0000256" key="3">
    <source>
        <dbReference type="ARBA" id="ARBA00022723"/>
    </source>
</evidence>
<dbReference type="Proteomes" id="UP000824201">
    <property type="component" value="Unassembled WGS sequence"/>
</dbReference>
<evidence type="ECO:0000259" key="8">
    <source>
        <dbReference type="Pfam" id="PF03460"/>
    </source>
</evidence>
<dbReference type="SUPFAM" id="SSF55124">
    <property type="entry name" value="Nitrite/Sulfite reductase N-terminal domain-like"/>
    <property type="match status" value="2"/>
</dbReference>
<organism evidence="9 10">
    <name type="scientific">Candidatus Fimimorpha faecalis</name>
    <dbReference type="NCBI Taxonomy" id="2840824"/>
    <lineage>
        <taxon>Bacteria</taxon>
        <taxon>Bacillati</taxon>
        <taxon>Bacillota</taxon>
        <taxon>Clostridia</taxon>
        <taxon>Eubacteriales</taxon>
        <taxon>Candidatus Fimimorpha</taxon>
    </lineage>
</organism>
<feature type="domain" description="Nitrite/Sulfite reductase ferredoxin-like" evidence="8">
    <location>
        <begin position="298"/>
        <end position="359"/>
    </location>
</feature>
<comment type="caution">
    <text evidence="9">The sequence shown here is derived from an EMBL/GenBank/DDBJ whole genome shotgun (WGS) entry which is preliminary data.</text>
</comment>